<protein>
    <submittedName>
        <fullName evidence="2">Laminin EGF-like domain-containing protein</fullName>
    </submittedName>
</protein>
<evidence type="ECO:0000313" key="2">
    <source>
        <dbReference type="WBParaSite" id="JU765_v2.g6155.t1"/>
    </source>
</evidence>
<dbReference type="WBParaSite" id="JU765_v2.g6155.t1">
    <property type="protein sequence ID" value="JU765_v2.g6155.t1"/>
    <property type="gene ID" value="JU765_v2.g6155"/>
</dbReference>
<dbReference type="Proteomes" id="UP000887576">
    <property type="component" value="Unplaced"/>
</dbReference>
<sequence length="1165" mass="130079">MEPELASPLLLNIDQFLTECCWDHVYIYDGNSASNNLLAVLSGLQTGRQLSIPSGKAVVHFVSDLAYNLEGFTISYSWGTCPKNCSQHGDCKNGKCQCIEGFTGEFCEFPICEKDGLTAPCLRGVCENGRCKSTIGLYNGNYCQGLHEGVWDHIHTKSKNKFTPRASHAMAVNDNKAWIFGGFYFRNHGNHDLTSYDFTTNTFHSLSIINTPPQTRYDHSMVYYKDKLYIFGGVINNKTVTNELWSLDLGSGSWKMLRSHNESPETIPKAVAGHTAHVINDKMYVFFGYNPTEGYVHRVQIYNFVDGTWKLGKEQDSIIGRFGHSSTLYLENSKMPVVYVYGGYNQVAQEAAYNISNDLLKFEPMTETWTDIGSGLVRVFRHTAVIIDHMLYIIGGNSHNESTTARLSECYSGEVYSYDILCQVWAKVPTTKGPISVSRYGHLSAEYNGSVYVFGGFNGLMNNDVLKLSLPQCNSLANSEEECTESATGVRCIFVDKKCIKASTDVSYRQSFLSLIKGGTPRLLPENCPGMNLRSTQCSEHKDCQSCFNQKDCGWCESTLLCVNSDTSCADGSAITSDSKSCPAKSKTSSQTIQRPCSLATNCFACHQLPHCSWYMIEAKHVCILQKDEAILIEQHNRIESERLASIAHSSIPAASSLTDFRYLQPFKGNSASCPVPCSNLTDCSSCTQRNCMWCPSTRRCVNMDTYMISFPYGQCQSWITQANSNNNHACQLDPYDCSLQKTCEECQQIGPRCGWCDNGEGTGVGECIAGSTDGPFEKHRCMKREAWYFTGTPHCQCNGHSQCSNNTIEICSKCHDDTAGEHCERCADGYFGDPRNGGNCTECQCHDQAHFCDNENGDCYCTTKGVIGAHCDKCDTKYEGDPTKNRPCSYKLAIDFIFTFKLDNNDVKDKYVNKINFFSIPFKDDTDLQFSISCDAEYDARVDISKSRTELDGEIITQKVLSQNPCNDKTLKKTYHANDKEWPFGTIKNTTFHVTVYNFTTPIKIQISFAQSPPINWVLFFVIFAACFVVLLVVAGLVWIIKQRVERYHLMQTRHVEIERMASRPFASAQLDLSPNRYDSATPISIEPCSNYQAGIYTLIVRLPTGGKEFTPHGTSGLAVASSLCTLTQSQLALLQPPEADGQQANQKSSLRRFISFKNPFSSR</sequence>
<proteinExistence type="predicted"/>
<name>A0AC34RET9_9BILA</name>
<accession>A0AC34RET9</accession>
<organism evidence="1 2">
    <name type="scientific">Panagrolaimus sp. JU765</name>
    <dbReference type="NCBI Taxonomy" id="591449"/>
    <lineage>
        <taxon>Eukaryota</taxon>
        <taxon>Metazoa</taxon>
        <taxon>Ecdysozoa</taxon>
        <taxon>Nematoda</taxon>
        <taxon>Chromadorea</taxon>
        <taxon>Rhabditida</taxon>
        <taxon>Tylenchina</taxon>
        <taxon>Panagrolaimomorpha</taxon>
        <taxon>Panagrolaimoidea</taxon>
        <taxon>Panagrolaimidae</taxon>
        <taxon>Panagrolaimus</taxon>
    </lineage>
</organism>
<reference evidence="2" key="1">
    <citation type="submission" date="2022-11" db="UniProtKB">
        <authorList>
            <consortium name="WormBaseParasite"/>
        </authorList>
    </citation>
    <scope>IDENTIFICATION</scope>
</reference>
<evidence type="ECO:0000313" key="1">
    <source>
        <dbReference type="Proteomes" id="UP000887576"/>
    </source>
</evidence>